<name>A0ACB8XKL1_ARCLA</name>
<sequence length="165" mass="18649">MCNPHHHHDTAEECHRDLLSNFYEALATRDATTVHRLLAPYVEWWFHGPPSCNRLMGLLTGSTTTAFDDYRFFTFDPLLVVSIGSVVVAEGYFPDNRNVTWVHALTVVDGIITQVREYFNTSVTVARFDKSTNVHVAPQGGDNCQCVWQSKLTDYKSMPSLLLAI</sequence>
<comment type="caution">
    <text evidence="1">The sequence shown here is derived from an EMBL/GenBank/DDBJ whole genome shotgun (WGS) entry which is preliminary data.</text>
</comment>
<proteinExistence type="predicted"/>
<dbReference type="EMBL" id="CM042063">
    <property type="protein sequence ID" value="KAI3667806.1"/>
    <property type="molecule type" value="Genomic_DNA"/>
</dbReference>
<reference evidence="2" key="1">
    <citation type="journal article" date="2022" name="Mol. Ecol. Resour.">
        <title>The genomes of chicory, endive, great burdock and yacon provide insights into Asteraceae palaeo-polyploidization history and plant inulin production.</title>
        <authorList>
            <person name="Fan W."/>
            <person name="Wang S."/>
            <person name="Wang H."/>
            <person name="Wang A."/>
            <person name="Jiang F."/>
            <person name="Liu H."/>
            <person name="Zhao H."/>
            <person name="Xu D."/>
            <person name="Zhang Y."/>
        </authorList>
    </citation>
    <scope>NUCLEOTIDE SEQUENCE [LARGE SCALE GENOMIC DNA]</scope>
    <source>
        <strain evidence="2">cv. Niubang</strain>
    </source>
</reference>
<gene>
    <name evidence="1" type="ORF">L6452_42875</name>
</gene>
<reference evidence="1 2" key="2">
    <citation type="journal article" date="2022" name="Mol. Ecol. Resour.">
        <title>The genomes of chicory, endive, great burdock and yacon provide insights into Asteraceae paleo-polyploidization history and plant inulin production.</title>
        <authorList>
            <person name="Fan W."/>
            <person name="Wang S."/>
            <person name="Wang H."/>
            <person name="Wang A."/>
            <person name="Jiang F."/>
            <person name="Liu H."/>
            <person name="Zhao H."/>
            <person name="Xu D."/>
            <person name="Zhang Y."/>
        </authorList>
    </citation>
    <scope>NUCLEOTIDE SEQUENCE [LARGE SCALE GENOMIC DNA]</scope>
    <source>
        <strain evidence="2">cv. Niubang</strain>
    </source>
</reference>
<organism evidence="1 2">
    <name type="scientific">Arctium lappa</name>
    <name type="common">Greater burdock</name>
    <name type="synonym">Lappa major</name>
    <dbReference type="NCBI Taxonomy" id="4217"/>
    <lineage>
        <taxon>Eukaryota</taxon>
        <taxon>Viridiplantae</taxon>
        <taxon>Streptophyta</taxon>
        <taxon>Embryophyta</taxon>
        <taxon>Tracheophyta</taxon>
        <taxon>Spermatophyta</taxon>
        <taxon>Magnoliopsida</taxon>
        <taxon>eudicotyledons</taxon>
        <taxon>Gunneridae</taxon>
        <taxon>Pentapetalae</taxon>
        <taxon>asterids</taxon>
        <taxon>campanulids</taxon>
        <taxon>Asterales</taxon>
        <taxon>Asteraceae</taxon>
        <taxon>Carduoideae</taxon>
        <taxon>Cardueae</taxon>
        <taxon>Arctiinae</taxon>
        <taxon>Arctium</taxon>
    </lineage>
</organism>
<evidence type="ECO:0000313" key="1">
    <source>
        <dbReference type="EMBL" id="KAI3667806.1"/>
    </source>
</evidence>
<keyword evidence="2" id="KW-1185">Reference proteome</keyword>
<accession>A0ACB8XKL1</accession>
<dbReference type="Proteomes" id="UP001055879">
    <property type="component" value="Linkage Group LG17"/>
</dbReference>
<evidence type="ECO:0000313" key="2">
    <source>
        <dbReference type="Proteomes" id="UP001055879"/>
    </source>
</evidence>
<protein>
    <submittedName>
        <fullName evidence="1">Uncharacterized protein</fullName>
    </submittedName>
</protein>